<dbReference type="Gene3D" id="3.40.47.10">
    <property type="match status" value="2"/>
</dbReference>
<proteinExistence type="inferred from homology"/>
<dbReference type="PROSITE" id="PS52004">
    <property type="entry name" value="KS3_2"/>
    <property type="match status" value="1"/>
</dbReference>
<sequence length="416" mass="43015">MQPIAITGMGAVSALGNDIRSLHDGLTAGRTAITAAPWAGRADGDRAWSGVIRDFRPGDWMDPRVEEGTDLFAQFALAAAEQAVAQAGLGEPDPERTAIVHGTSIGGVRAVMKAQHELDMRGPEAVPRKTMIQIWPNMASAQMAMRWKLHGPCLTVTTACASSLDAIGTAARLLDAGLADVAICGATEGGISLAGGGADGDFVPVLFYTSMLYGMDAPPSEAHQAMLPFDVKRKGIVVGEGASMIVLERADHARARGAKVHGWLCGYGQCADAYHPSSPDPSGRWEARAMQLAIADAGIAAGEVQALIAHATGTPKGDTAEINAINTVHGGRGLPVASIKGALGHPGASSGGMGIITALLGMAENSFLPTANTDEPDPDCDFEVVTGAAKRQRYDTCQVNAFGFGGQNASVIVRRA</sequence>
<dbReference type="SMART" id="SM00825">
    <property type="entry name" value="PKS_KS"/>
    <property type="match status" value="1"/>
</dbReference>
<feature type="domain" description="Ketosynthase family 3 (KS3)" evidence="4">
    <location>
        <begin position="1"/>
        <end position="415"/>
    </location>
</feature>
<dbReference type="PANTHER" id="PTHR11712:SF321">
    <property type="entry name" value="3-OXOACYL-[ACYL-CARRIER-PROTEIN] SYNTHASE 2"/>
    <property type="match status" value="1"/>
</dbReference>
<dbReference type="Pfam" id="PF00109">
    <property type="entry name" value="ketoacyl-synt"/>
    <property type="match status" value="1"/>
</dbReference>
<keyword evidence="2 3" id="KW-0808">Transferase</keyword>
<protein>
    <submittedName>
        <fullName evidence="5">Beta-ketoacyl-[acyl-carrier-protein] synthase family protein</fullName>
    </submittedName>
</protein>
<dbReference type="PROSITE" id="PS00606">
    <property type="entry name" value="KS3_1"/>
    <property type="match status" value="1"/>
</dbReference>
<dbReference type="InterPro" id="IPR014030">
    <property type="entry name" value="Ketoacyl_synth_N"/>
</dbReference>
<dbReference type="InterPro" id="IPR014031">
    <property type="entry name" value="Ketoacyl_synth_C"/>
</dbReference>
<dbReference type="SUPFAM" id="SSF53901">
    <property type="entry name" value="Thiolase-like"/>
    <property type="match status" value="2"/>
</dbReference>
<name>A0ABV7KXZ7_9PROT</name>
<evidence type="ECO:0000256" key="3">
    <source>
        <dbReference type="RuleBase" id="RU003694"/>
    </source>
</evidence>
<dbReference type="CDD" id="cd00834">
    <property type="entry name" value="KAS_I_II"/>
    <property type="match status" value="1"/>
</dbReference>
<accession>A0ABV7KXZ7</accession>
<evidence type="ECO:0000313" key="6">
    <source>
        <dbReference type="Proteomes" id="UP001595528"/>
    </source>
</evidence>
<evidence type="ECO:0000313" key="5">
    <source>
        <dbReference type="EMBL" id="MFC3226862.1"/>
    </source>
</evidence>
<dbReference type="InterPro" id="IPR000794">
    <property type="entry name" value="Beta-ketoacyl_synthase"/>
</dbReference>
<dbReference type="InterPro" id="IPR018201">
    <property type="entry name" value="Ketoacyl_synth_AS"/>
</dbReference>
<evidence type="ECO:0000256" key="1">
    <source>
        <dbReference type="ARBA" id="ARBA00008467"/>
    </source>
</evidence>
<evidence type="ECO:0000256" key="2">
    <source>
        <dbReference type="ARBA" id="ARBA00022679"/>
    </source>
</evidence>
<reference evidence="6" key="1">
    <citation type="journal article" date="2019" name="Int. J. Syst. Evol. Microbiol.">
        <title>The Global Catalogue of Microorganisms (GCM) 10K type strain sequencing project: providing services to taxonomists for standard genome sequencing and annotation.</title>
        <authorList>
            <consortium name="The Broad Institute Genomics Platform"/>
            <consortium name="The Broad Institute Genome Sequencing Center for Infectious Disease"/>
            <person name="Wu L."/>
            <person name="Ma J."/>
        </authorList>
    </citation>
    <scope>NUCLEOTIDE SEQUENCE [LARGE SCALE GENOMIC DNA]</scope>
    <source>
        <strain evidence="6">KCTC 42964</strain>
    </source>
</reference>
<keyword evidence="6" id="KW-1185">Reference proteome</keyword>
<dbReference type="RefSeq" id="WP_379899007.1">
    <property type="nucleotide sequence ID" value="NZ_JBHRTR010000017.1"/>
</dbReference>
<evidence type="ECO:0000259" key="4">
    <source>
        <dbReference type="PROSITE" id="PS52004"/>
    </source>
</evidence>
<dbReference type="PANTHER" id="PTHR11712">
    <property type="entry name" value="POLYKETIDE SYNTHASE-RELATED"/>
    <property type="match status" value="1"/>
</dbReference>
<comment type="caution">
    <text evidence="5">The sequence shown here is derived from an EMBL/GenBank/DDBJ whole genome shotgun (WGS) entry which is preliminary data.</text>
</comment>
<dbReference type="Pfam" id="PF02801">
    <property type="entry name" value="Ketoacyl-synt_C"/>
    <property type="match status" value="1"/>
</dbReference>
<gene>
    <name evidence="5" type="ORF">ACFOGJ_06460</name>
</gene>
<dbReference type="InterPro" id="IPR016039">
    <property type="entry name" value="Thiolase-like"/>
</dbReference>
<comment type="similarity">
    <text evidence="1 3">Belongs to the thiolase-like superfamily. Beta-ketoacyl-ACP synthases family.</text>
</comment>
<dbReference type="InterPro" id="IPR020841">
    <property type="entry name" value="PKS_Beta-ketoAc_synthase_dom"/>
</dbReference>
<dbReference type="Proteomes" id="UP001595528">
    <property type="component" value="Unassembled WGS sequence"/>
</dbReference>
<organism evidence="5 6">
    <name type="scientific">Marinibaculum pumilum</name>
    <dbReference type="NCBI Taxonomy" id="1766165"/>
    <lineage>
        <taxon>Bacteria</taxon>
        <taxon>Pseudomonadati</taxon>
        <taxon>Pseudomonadota</taxon>
        <taxon>Alphaproteobacteria</taxon>
        <taxon>Rhodospirillales</taxon>
        <taxon>Rhodospirillaceae</taxon>
        <taxon>Marinibaculum</taxon>
    </lineage>
</organism>
<dbReference type="EMBL" id="JBHRTR010000017">
    <property type="protein sequence ID" value="MFC3226862.1"/>
    <property type="molecule type" value="Genomic_DNA"/>
</dbReference>